<accession>A0A6J6EUI9</accession>
<dbReference type="GO" id="GO:0004467">
    <property type="term" value="F:long-chain fatty acid-CoA ligase activity"/>
    <property type="evidence" value="ECO:0007669"/>
    <property type="project" value="TreeGrafter"/>
</dbReference>
<organism evidence="5">
    <name type="scientific">freshwater metagenome</name>
    <dbReference type="NCBI Taxonomy" id="449393"/>
    <lineage>
        <taxon>unclassified sequences</taxon>
        <taxon>metagenomes</taxon>
        <taxon>ecological metagenomes</taxon>
    </lineage>
</organism>
<proteinExistence type="predicted"/>
<dbReference type="InterPro" id="IPR020845">
    <property type="entry name" value="AMP-binding_CS"/>
</dbReference>
<dbReference type="PANTHER" id="PTHR43272">
    <property type="entry name" value="LONG-CHAIN-FATTY-ACID--COA LIGASE"/>
    <property type="match status" value="1"/>
</dbReference>
<dbReference type="PANTHER" id="PTHR43272:SF32">
    <property type="entry name" value="AMP-DEPENDENT SYNTHETASE_LIGASE DOMAIN-CONTAINING PROTEIN"/>
    <property type="match status" value="1"/>
</dbReference>
<feature type="domain" description="AMP-dependent synthetase/ligase" evidence="4">
    <location>
        <begin position="24"/>
        <end position="431"/>
    </location>
</feature>
<dbReference type="EMBL" id="CAEZTT010000086">
    <property type="protein sequence ID" value="CAB4579105.1"/>
    <property type="molecule type" value="Genomic_DNA"/>
</dbReference>
<dbReference type="PROSITE" id="PS00455">
    <property type="entry name" value="AMP_BINDING"/>
    <property type="match status" value="1"/>
</dbReference>
<evidence type="ECO:0000259" key="4">
    <source>
        <dbReference type="Pfam" id="PF00501"/>
    </source>
</evidence>
<keyword evidence="2" id="KW-0276">Fatty acid metabolism</keyword>
<dbReference type="CDD" id="cd05907">
    <property type="entry name" value="VL_LC_FACS_like"/>
    <property type="match status" value="1"/>
</dbReference>
<evidence type="ECO:0000256" key="3">
    <source>
        <dbReference type="ARBA" id="ARBA00023098"/>
    </source>
</evidence>
<reference evidence="5" key="1">
    <citation type="submission" date="2020-05" db="EMBL/GenBank/DDBJ databases">
        <authorList>
            <person name="Chiriac C."/>
            <person name="Salcher M."/>
            <person name="Ghai R."/>
            <person name="Kavagutti S V."/>
        </authorList>
    </citation>
    <scope>NUCLEOTIDE SEQUENCE</scope>
</reference>
<dbReference type="AlphaFoldDB" id="A0A6J6EUI9"/>
<evidence type="ECO:0000256" key="1">
    <source>
        <dbReference type="ARBA" id="ARBA00022598"/>
    </source>
</evidence>
<dbReference type="SUPFAM" id="SSF56801">
    <property type="entry name" value="Acetyl-CoA synthetase-like"/>
    <property type="match status" value="1"/>
</dbReference>
<dbReference type="GO" id="GO:0016020">
    <property type="term" value="C:membrane"/>
    <property type="evidence" value="ECO:0007669"/>
    <property type="project" value="TreeGrafter"/>
</dbReference>
<gene>
    <name evidence="5" type="ORF">UFOPK1726_00775</name>
</gene>
<protein>
    <submittedName>
        <fullName evidence="5">Unannotated protein</fullName>
    </submittedName>
</protein>
<sequence length="609" mass="66373">MTITGDLNAQIPTPQANVAQMFVNRVKTSPDTVAFWQPTDPGWKKYTWRDLDQQVRSYTAGLISLGVIDNDRVAIASNTRYEWMVADFAILLTGAATTTVYPTTGIEDAAHIISDSGSIVIFAENQEQVDKYLSIKSRTPRVKNIVVFDGAGDGDFVITLEELGRRGKRLLESSPNVVNDHIARISGDTLATLIYTSGTTGKPKGVELMHKGFTYQAASIESLGVLTAQDVQLLWLPLAHSFGKVLSVLHLQIGFQTAIDGRVPKIVENLGDVKPTFMAAVPRIFEKVHAKVTADVAHEGGAKAKIFNWAFKVGTKAALSGDLDSGKKSPAYKIAEKLVFHKLHARFGGNIRYFISGAAALSTEINTWFAAANLKILEGWGLTESGPATAMSRPWETAIGYVGDPFPGTQVKLAADGELLIKSPALMRGYHNLPEENAKAFDADGWLYTGDIGEIDAKGRIKITDRKRDVVKTSSGKFVAPTTIEVKFKAVTQIASHILVVAANRNFVSALIALDPEGLTAFAERNKLAGGYDQLRENPSVLAQLQSEIDALNAGLNQWEQVKQFRVLPKDLSIEADELTPSLKVRRSRVMQKYQDLVDGIYSESAKTA</sequence>
<evidence type="ECO:0000256" key="2">
    <source>
        <dbReference type="ARBA" id="ARBA00022832"/>
    </source>
</evidence>
<keyword evidence="1" id="KW-0436">Ligase</keyword>
<dbReference type="Gene3D" id="3.40.50.12780">
    <property type="entry name" value="N-terminal domain of ligase-like"/>
    <property type="match status" value="2"/>
</dbReference>
<keyword evidence="3" id="KW-0443">Lipid metabolism</keyword>
<dbReference type="InterPro" id="IPR000873">
    <property type="entry name" value="AMP-dep_synth/lig_dom"/>
</dbReference>
<evidence type="ECO:0000313" key="5">
    <source>
        <dbReference type="EMBL" id="CAB4579105.1"/>
    </source>
</evidence>
<dbReference type="Pfam" id="PF23562">
    <property type="entry name" value="AMP-binding_C_3"/>
    <property type="match status" value="1"/>
</dbReference>
<name>A0A6J6EUI9_9ZZZZ</name>
<dbReference type="GO" id="GO:0005783">
    <property type="term" value="C:endoplasmic reticulum"/>
    <property type="evidence" value="ECO:0007669"/>
    <property type="project" value="TreeGrafter"/>
</dbReference>
<dbReference type="Pfam" id="PF00501">
    <property type="entry name" value="AMP-binding"/>
    <property type="match status" value="1"/>
</dbReference>
<dbReference type="InterPro" id="IPR042099">
    <property type="entry name" value="ANL_N_sf"/>
</dbReference>